<dbReference type="EMBL" id="QGGY01000013">
    <property type="protein sequence ID" value="PWJ73331.1"/>
    <property type="molecule type" value="Genomic_DNA"/>
</dbReference>
<proteinExistence type="inferred from homology"/>
<evidence type="ECO:0000256" key="3">
    <source>
        <dbReference type="SAM" id="Phobius"/>
    </source>
</evidence>
<reference evidence="5 6" key="1">
    <citation type="submission" date="2018-05" db="EMBL/GenBank/DDBJ databases">
        <authorList>
            <person name="Goeker M."/>
            <person name="Huntemann M."/>
            <person name="Clum A."/>
            <person name="Pillay M."/>
            <person name="Palaniappan K."/>
            <person name="Varghese N."/>
            <person name="Mikhailova N."/>
            <person name="Stamatis D."/>
            <person name="Reddy T."/>
            <person name="Daum C."/>
            <person name="Shapiro N."/>
            <person name="Ivanova N."/>
            <person name="Kyrpides N."/>
            <person name="Woyke T."/>
        </authorList>
    </citation>
    <scope>NUCLEOTIDE SEQUENCE [LARGE SCALE GENOMIC DNA]</scope>
    <source>
        <strain evidence="5 6">DSM 26524</strain>
    </source>
</reference>
<dbReference type="RefSeq" id="WP_109747870.1">
    <property type="nucleotide sequence ID" value="NZ_JANKBI010000022.1"/>
</dbReference>
<comment type="similarity">
    <text evidence="1">Belongs to the zinc-associated anti-sigma factor (ZAS) superfamily. Anti-sigma-W factor family.</text>
</comment>
<protein>
    <recommendedName>
        <fullName evidence="2">Anti-sigma-W factor RsiW</fullName>
    </recommendedName>
</protein>
<comment type="caution">
    <text evidence="5">The sequence shown here is derived from an EMBL/GenBank/DDBJ whole genome shotgun (WGS) entry which is preliminary data.</text>
</comment>
<gene>
    <name evidence="5" type="ORF">C7383_113117</name>
</gene>
<accession>A0AB73T0P3</accession>
<evidence type="ECO:0000313" key="6">
    <source>
        <dbReference type="Proteomes" id="UP000245412"/>
    </source>
</evidence>
<evidence type="ECO:0000259" key="4">
    <source>
        <dbReference type="Pfam" id="PF13490"/>
    </source>
</evidence>
<evidence type="ECO:0000256" key="2">
    <source>
        <dbReference type="ARBA" id="ARBA00024438"/>
    </source>
</evidence>
<keyword evidence="3" id="KW-0812">Transmembrane</keyword>
<evidence type="ECO:0000313" key="5">
    <source>
        <dbReference type="EMBL" id="PWJ73331.1"/>
    </source>
</evidence>
<keyword evidence="6" id="KW-1185">Reference proteome</keyword>
<dbReference type="Pfam" id="PF13490">
    <property type="entry name" value="zf-HC2"/>
    <property type="match status" value="1"/>
</dbReference>
<dbReference type="InterPro" id="IPR041916">
    <property type="entry name" value="Anti_sigma_zinc_sf"/>
</dbReference>
<keyword evidence="3" id="KW-0472">Membrane</keyword>
<feature type="domain" description="Putative zinc-finger" evidence="4">
    <location>
        <begin position="5"/>
        <end position="39"/>
    </location>
</feature>
<sequence length="219" mass="24770">MKYPCELVQDLLPLYIDEVCSEESKKAVEEHLSECPDCRAVYAEMRDSDEIELTPSLANRERQKAESYQSVKKKLFRKQLLAAVGAVFALAILVFAAIGILKNTQQVVEYNKISVSIADGDLIGRLRGSEVSYLKIKRVSTTVVGEEKDVLLFYVSDTKWNELINSEKVFSEFTLCAADKGSDDISAVYYFTGDYTNLENMSETEFQNTILSSQLLWEK</sequence>
<dbReference type="Gene3D" id="1.10.10.1320">
    <property type="entry name" value="Anti-sigma factor, zinc-finger domain"/>
    <property type="match status" value="1"/>
</dbReference>
<keyword evidence="3" id="KW-1133">Transmembrane helix</keyword>
<dbReference type="InterPro" id="IPR027383">
    <property type="entry name" value="Znf_put"/>
</dbReference>
<name>A0AB73T0P3_9FIRM</name>
<organism evidence="5 6">
    <name type="scientific">Murimonas intestini</name>
    <dbReference type="NCBI Taxonomy" id="1337051"/>
    <lineage>
        <taxon>Bacteria</taxon>
        <taxon>Bacillati</taxon>
        <taxon>Bacillota</taxon>
        <taxon>Clostridia</taxon>
        <taxon>Lachnospirales</taxon>
        <taxon>Lachnospiraceae</taxon>
        <taxon>Murimonas</taxon>
    </lineage>
</organism>
<dbReference type="Proteomes" id="UP000245412">
    <property type="component" value="Unassembled WGS sequence"/>
</dbReference>
<evidence type="ECO:0000256" key="1">
    <source>
        <dbReference type="ARBA" id="ARBA00024353"/>
    </source>
</evidence>
<feature type="transmembrane region" description="Helical" evidence="3">
    <location>
        <begin position="80"/>
        <end position="101"/>
    </location>
</feature>
<dbReference type="AlphaFoldDB" id="A0AB73T0P3"/>